<dbReference type="InterPro" id="IPR037685">
    <property type="entry name" value="RBP11"/>
</dbReference>
<dbReference type="PANTHER" id="PTHR13946">
    <property type="entry name" value="DNA-DIRECTED RNA POLYMERASE I,II,III"/>
    <property type="match status" value="1"/>
</dbReference>
<organism evidence="7 8">
    <name type="scientific">Cetraspora pellucida</name>
    <dbReference type="NCBI Taxonomy" id="1433469"/>
    <lineage>
        <taxon>Eukaryota</taxon>
        <taxon>Fungi</taxon>
        <taxon>Fungi incertae sedis</taxon>
        <taxon>Mucoromycota</taxon>
        <taxon>Glomeromycotina</taxon>
        <taxon>Glomeromycetes</taxon>
        <taxon>Diversisporales</taxon>
        <taxon>Gigasporaceae</taxon>
        <taxon>Cetraspora</taxon>
    </lineage>
</organism>
<dbReference type="CDD" id="cd06926">
    <property type="entry name" value="RNAP_II_RPB11"/>
    <property type="match status" value="1"/>
</dbReference>
<dbReference type="GO" id="GO:0003677">
    <property type="term" value="F:DNA binding"/>
    <property type="evidence" value="ECO:0007669"/>
    <property type="project" value="InterPro"/>
</dbReference>
<reference evidence="7" key="1">
    <citation type="submission" date="2021-06" db="EMBL/GenBank/DDBJ databases">
        <authorList>
            <person name="Kallberg Y."/>
            <person name="Tangrot J."/>
            <person name="Rosling A."/>
        </authorList>
    </citation>
    <scope>NUCLEOTIDE SEQUENCE</scope>
    <source>
        <strain evidence="7">FL966</strain>
    </source>
</reference>
<comment type="caution">
    <text evidence="7">The sequence shown here is derived from an EMBL/GenBank/DDBJ whole genome shotgun (WGS) entry which is preliminary data.</text>
</comment>
<dbReference type="GO" id="GO:0003899">
    <property type="term" value="F:DNA-directed RNA polymerase activity"/>
    <property type="evidence" value="ECO:0007669"/>
    <property type="project" value="InterPro"/>
</dbReference>
<protein>
    <submittedName>
        <fullName evidence="7">14360_t:CDS:1</fullName>
    </submittedName>
</protein>
<gene>
    <name evidence="7" type="ORF">CPELLU_LOCUS12397</name>
</gene>
<evidence type="ECO:0000256" key="2">
    <source>
        <dbReference type="ARBA" id="ARBA00022478"/>
    </source>
</evidence>
<dbReference type="InterPro" id="IPR009025">
    <property type="entry name" value="RBP11-like_dimer"/>
</dbReference>
<dbReference type="InterPro" id="IPR008193">
    <property type="entry name" value="RNA_pol_Rpb11_13-16kDa_CS"/>
</dbReference>
<comment type="subcellular location">
    <subcellularLocation>
        <location evidence="1">Nucleus</location>
    </subcellularLocation>
</comment>
<dbReference type="OrthoDB" id="10248581at2759"/>
<dbReference type="EMBL" id="CAJVQA010011943">
    <property type="protein sequence ID" value="CAG8712327.1"/>
    <property type="molecule type" value="Genomic_DNA"/>
</dbReference>
<evidence type="ECO:0000313" key="8">
    <source>
        <dbReference type="Proteomes" id="UP000789759"/>
    </source>
</evidence>
<evidence type="ECO:0000256" key="1">
    <source>
        <dbReference type="ARBA" id="ARBA00004123"/>
    </source>
</evidence>
<dbReference type="PROSITE" id="PS01154">
    <property type="entry name" value="RNA_POL_L_13KD"/>
    <property type="match status" value="1"/>
</dbReference>
<keyword evidence="2" id="KW-0240">DNA-directed RNA polymerase</keyword>
<dbReference type="Pfam" id="PF13656">
    <property type="entry name" value="RNA_pol_L_2"/>
    <property type="match status" value="1"/>
</dbReference>
<dbReference type="GO" id="GO:0006366">
    <property type="term" value="P:transcription by RNA polymerase II"/>
    <property type="evidence" value="ECO:0007669"/>
    <property type="project" value="InterPro"/>
</dbReference>
<dbReference type="InterPro" id="IPR036603">
    <property type="entry name" value="RBP11-like"/>
</dbReference>
<evidence type="ECO:0000256" key="5">
    <source>
        <dbReference type="ARBA" id="ARBA00025751"/>
    </source>
</evidence>
<keyword evidence="4" id="KW-0539">Nucleus</keyword>
<comment type="similarity">
    <text evidence="5">Belongs to the archaeal Rpo11/eukaryotic RPB11/RPC19 RNA polymerase subunit family.</text>
</comment>
<evidence type="ECO:0000256" key="4">
    <source>
        <dbReference type="ARBA" id="ARBA00023242"/>
    </source>
</evidence>
<proteinExistence type="inferred from homology"/>
<dbReference type="Proteomes" id="UP000789759">
    <property type="component" value="Unassembled WGS sequence"/>
</dbReference>
<dbReference type="PANTHER" id="PTHR13946:SF16">
    <property type="entry name" value="DNA-DIRECTED RNA POLYMERASE II SUBUNIT RPB11"/>
    <property type="match status" value="1"/>
</dbReference>
<dbReference type="GO" id="GO:0005665">
    <property type="term" value="C:RNA polymerase II, core complex"/>
    <property type="evidence" value="ECO:0007669"/>
    <property type="project" value="InterPro"/>
</dbReference>
<dbReference type="InterPro" id="IPR022905">
    <property type="entry name" value="Rpo11-like"/>
</dbReference>
<evidence type="ECO:0000256" key="3">
    <source>
        <dbReference type="ARBA" id="ARBA00023163"/>
    </source>
</evidence>
<evidence type="ECO:0000313" key="7">
    <source>
        <dbReference type="EMBL" id="CAG8712327.1"/>
    </source>
</evidence>
<sequence length="152" mass="17143">MNAPDRFDLFYLPPGAKKMTITPDPKVENGATFEILREDHTMGNLIRYKLLEEPQVIFAGYRVPHPLEHNVILKVQTTNDTKPDMMVAKALNDLITEVGYLKQKFVEELGRARALVIPREQKPMEEQTPLGIPSARDNIPIGNTGVGVDMDF</sequence>
<evidence type="ECO:0000259" key="6">
    <source>
        <dbReference type="Pfam" id="PF13656"/>
    </source>
</evidence>
<keyword evidence="8" id="KW-1185">Reference proteome</keyword>
<dbReference type="SUPFAM" id="SSF55257">
    <property type="entry name" value="RBP11-like subunits of RNA polymerase"/>
    <property type="match status" value="1"/>
</dbReference>
<accession>A0A9N9HZ42</accession>
<dbReference type="AlphaFoldDB" id="A0A9N9HZ42"/>
<dbReference type="HAMAP" id="MF_00261">
    <property type="entry name" value="RNApol_arch_Rpo11"/>
    <property type="match status" value="1"/>
</dbReference>
<feature type="domain" description="DNA-directed RNA polymerase RBP11-like dimerisation" evidence="6">
    <location>
        <begin position="31"/>
        <end position="103"/>
    </location>
</feature>
<name>A0A9N9HZ42_9GLOM</name>
<dbReference type="Gene3D" id="3.30.1360.10">
    <property type="entry name" value="RNA polymerase, RBP11-like subunit"/>
    <property type="match status" value="1"/>
</dbReference>
<dbReference type="GO" id="GO:0046983">
    <property type="term" value="F:protein dimerization activity"/>
    <property type="evidence" value="ECO:0007669"/>
    <property type="project" value="InterPro"/>
</dbReference>
<keyword evidence="3" id="KW-0804">Transcription</keyword>